<dbReference type="RefSeq" id="WP_130964002.1">
    <property type="nucleotide sequence ID" value="NZ_SIRT01000005.1"/>
</dbReference>
<dbReference type="OrthoDB" id="1440138at2"/>
<dbReference type="AlphaFoldDB" id="A0A4Q9FH00"/>
<evidence type="ECO:0000313" key="1">
    <source>
        <dbReference type="EMBL" id="TBN03931.1"/>
    </source>
</evidence>
<keyword evidence="2" id="KW-1185">Reference proteome</keyword>
<protein>
    <submittedName>
        <fullName evidence="1">Uncharacterized protein</fullName>
    </submittedName>
</protein>
<name>A0A4Q9FH00_9FLAO</name>
<comment type="caution">
    <text evidence="1">The sequence shown here is derived from an EMBL/GenBank/DDBJ whole genome shotgun (WGS) entry which is preliminary data.</text>
</comment>
<organism evidence="1 2">
    <name type="scientific">Hyunsoonleella flava</name>
    <dbReference type="NCBI Taxonomy" id="2527939"/>
    <lineage>
        <taxon>Bacteria</taxon>
        <taxon>Pseudomonadati</taxon>
        <taxon>Bacteroidota</taxon>
        <taxon>Flavobacteriia</taxon>
        <taxon>Flavobacteriales</taxon>
        <taxon>Flavobacteriaceae</taxon>
    </lineage>
</organism>
<gene>
    <name evidence="1" type="ORF">EYD45_07905</name>
</gene>
<reference evidence="1 2" key="1">
    <citation type="submission" date="2019-02" db="EMBL/GenBank/DDBJ databases">
        <title>Hyunsoonleella sp., isolated from marine sediment.</title>
        <authorList>
            <person name="Liu B.-T."/>
        </authorList>
    </citation>
    <scope>NUCLEOTIDE SEQUENCE [LARGE SCALE GENOMIC DNA]</scope>
    <source>
        <strain evidence="1 2">T58</strain>
    </source>
</reference>
<proteinExistence type="predicted"/>
<dbReference type="Proteomes" id="UP000291142">
    <property type="component" value="Unassembled WGS sequence"/>
</dbReference>
<dbReference type="EMBL" id="SIRT01000005">
    <property type="protein sequence ID" value="TBN03931.1"/>
    <property type="molecule type" value="Genomic_DNA"/>
</dbReference>
<evidence type="ECO:0000313" key="2">
    <source>
        <dbReference type="Proteomes" id="UP000291142"/>
    </source>
</evidence>
<sequence length="292" mass="34863">MSKSEFIIKLLAKKDQLLSNYQYQKTVLIDLIKIGFKYVDEHFKNEENKFANMMLQMSLLKANSILQLAEGTTIFGTSKMEIPLIDIQSQSSIFRSLFENYCFFNHLYIHEWNNEEFLVLENIWKITSLTQRFELLKESTNSLSSDNKKKIDTEKEFVSQMTKEIKGTSIYAKNKKAIDNYIKRNRWQLTINDKRIQSISWKDMFENSQKNKGRQNRTYQMFSLDSHPSYFSVFQFGDLYKNRHDLERKTTLMYQTIEMLCNYLFDFKTLLKNEIDIDIETKYLVEILGKDN</sequence>
<accession>A0A4Q9FH00</accession>